<keyword evidence="3" id="KW-0456">Lyase</keyword>
<comment type="cofactor">
    <cofactor evidence="1">
        <name>pyridoxal 5'-phosphate</name>
        <dbReference type="ChEBI" id="CHEBI:597326"/>
    </cofactor>
</comment>
<dbReference type="STRING" id="83401.SAMN05421742_10924"/>
<reference evidence="6" key="1">
    <citation type="submission" date="2016-10" db="EMBL/GenBank/DDBJ databases">
        <authorList>
            <person name="Varghese N."/>
            <person name="Submissions S."/>
        </authorList>
    </citation>
    <scope>NUCLEOTIDE SEQUENCE [LARGE SCALE GENOMIC DNA]</scope>
    <source>
        <strain evidence="6">930I</strain>
    </source>
</reference>
<dbReference type="SUPFAM" id="SSF53686">
    <property type="entry name" value="Tryptophan synthase beta subunit-like PLP-dependent enzymes"/>
    <property type="match status" value="1"/>
</dbReference>
<proteinExistence type="predicted"/>
<dbReference type="PANTHER" id="PTHR48078:SF7">
    <property type="entry name" value="BLL6502 PROTEIN"/>
    <property type="match status" value="1"/>
</dbReference>
<evidence type="ECO:0000313" key="6">
    <source>
        <dbReference type="Proteomes" id="UP000217076"/>
    </source>
</evidence>
<dbReference type="PANTHER" id="PTHR48078">
    <property type="entry name" value="THREONINE DEHYDRATASE, MITOCHONDRIAL-RELATED"/>
    <property type="match status" value="1"/>
</dbReference>
<evidence type="ECO:0000313" key="5">
    <source>
        <dbReference type="EMBL" id="SDH64451.1"/>
    </source>
</evidence>
<evidence type="ECO:0000256" key="3">
    <source>
        <dbReference type="ARBA" id="ARBA00023239"/>
    </source>
</evidence>
<keyword evidence="2" id="KW-0663">Pyridoxal phosphate</keyword>
<evidence type="ECO:0000256" key="2">
    <source>
        <dbReference type="ARBA" id="ARBA00022898"/>
    </source>
</evidence>
<accession>A0A1G8E3N5</accession>
<dbReference type="NCBIfam" id="NF004771">
    <property type="entry name" value="PRK06110.1"/>
    <property type="match status" value="1"/>
</dbReference>
<dbReference type="GO" id="GO:0009097">
    <property type="term" value="P:isoleucine biosynthetic process"/>
    <property type="evidence" value="ECO:0007669"/>
    <property type="project" value="TreeGrafter"/>
</dbReference>
<dbReference type="Proteomes" id="UP000217076">
    <property type="component" value="Unassembled WGS sequence"/>
</dbReference>
<feature type="domain" description="Tryptophan synthase beta chain-like PALP" evidence="4">
    <location>
        <begin position="32"/>
        <end position="320"/>
    </location>
</feature>
<dbReference type="InterPro" id="IPR036052">
    <property type="entry name" value="TrpB-like_PALP_sf"/>
</dbReference>
<dbReference type="EMBL" id="FNCV01000009">
    <property type="protein sequence ID" value="SDH64451.1"/>
    <property type="molecule type" value="Genomic_DNA"/>
</dbReference>
<sequence>MLLNAEFASPAGDPLAGLPDLAALKAASDLVRRHMLPTPTLNWPLLDRRIGAEVWVKHENHTPIGAFKVRGGLVYLSRLRQARPEVGGVISATRGNHGQSLALAGRTVGLSVVIVVPEGNNPEKNAAMVALGAELVVHGRDFQEAAEHAAELAEARHLHMVPPFHPWLVEGVATYGLELFSAHPDLEAVFVPIGMGSGICGLITAARALGVEIPIIGVVSQGAPAYHLSFRAGRVIATERAETVADGLACRTPSPQALDIIRAGATDVVTVADSSIRAAMAAYVTDTHNLAEGAGAAPLAALIEANGLYRGRKVGVVLSGGNVDRILLSEILAAEE</sequence>
<gene>
    <name evidence="5" type="ORF">SAMN05421742_10924</name>
</gene>
<keyword evidence="6" id="KW-1185">Reference proteome</keyword>
<dbReference type="GO" id="GO:0004794">
    <property type="term" value="F:threonine deaminase activity"/>
    <property type="evidence" value="ECO:0007669"/>
    <property type="project" value="TreeGrafter"/>
</dbReference>
<dbReference type="InterPro" id="IPR050147">
    <property type="entry name" value="Ser/Thr_Dehydratase"/>
</dbReference>
<organism evidence="5 6">
    <name type="scientific">Roseospirillum parvum</name>
    <dbReference type="NCBI Taxonomy" id="83401"/>
    <lineage>
        <taxon>Bacteria</taxon>
        <taxon>Pseudomonadati</taxon>
        <taxon>Pseudomonadota</taxon>
        <taxon>Alphaproteobacteria</taxon>
        <taxon>Rhodospirillales</taxon>
        <taxon>Rhodospirillaceae</taxon>
        <taxon>Roseospirillum</taxon>
    </lineage>
</organism>
<dbReference type="RefSeq" id="WP_218119553.1">
    <property type="nucleotide sequence ID" value="NZ_FNCV01000009.1"/>
</dbReference>
<protein>
    <submittedName>
        <fullName evidence="5">Threonine dehydratase</fullName>
    </submittedName>
</protein>
<dbReference type="GO" id="GO:0006567">
    <property type="term" value="P:L-threonine catabolic process"/>
    <property type="evidence" value="ECO:0007669"/>
    <property type="project" value="TreeGrafter"/>
</dbReference>
<dbReference type="Pfam" id="PF00291">
    <property type="entry name" value="PALP"/>
    <property type="match status" value="1"/>
</dbReference>
<dbReference type="Gene3D" id="3.40.50.1100">
    <property type="match status" value="2"/>
</dbReference>
<dbReference type="GO" id="GO:0003941">
    <property type="term" value="F:L-serine ammonia-lyase activity"/>
    <property type="evidence" value="ECO:0007669"/>
    <property type="project" value="TreeGrafter"/>
</dbReference>
<evidence type="ECO:0000259" key="4">
    <source>
        <dbReference type="Pfam" id="PF00291"/>
    </source>
</evidence>
<dbReference type="InterPro" id="IPR001926">
    <property type="entry name" value="TrpB-like_PALP"/>
</dbReference>
<dbReference type="AlphaFoldDB" id="A0A1G8E3N5"/>
<evidence type="ECO:0000256" key="1">
    <source>
        <dbReference type="ARBA" id="ARBA00001933"/>
    </source>
</evidence>
<name>A0A1G8E3N5_9PROT</name>
<dbReference type="GO" id="GO:0006565">
    <property type="term" value="P:L-serine catabolic process"/>
    <property type="evidence" value="ECO:0007669"/>
    <property type="project" value="TreeGrafter"/>
</dbReference>